<dbReference type="GO" id="GO:0004340">
    <property type="term" value="F:glucokinase activity"/>
    <property type="evidence" value="ECO:0007669"/>
    <property type="project" value="UniProtKB-EC"/>
</dbReference>
<dbReference type="PANTHER" id="PTHR18964:SF173">
    <property type="entry name" value="GLUCOKINASE"/>
    <property type="match status" value="1"/>
</dbReference>
<dbReference type="PROSITE" id="PS01125">
    <property type="entry name" value="ROK"/>
    <property type="match status" value="1"/>
</dbReference>
<evidence type="ECO:0000313" key="10">
    <source>
        <dbReference type="Proteomes" id="UP001266099"/>
    </source>
</evidence>
<comment type="caution">
    <text evidence="9">The sequence shown here is derived from an EMBL/GenBank/DDBJ whole genome shotgun (WGS) entry which is preliminary data.</text>
</comment>
<accession>A0ABU1T2T2</accession>
<dbReference type="Gene3D" id="3.30.420.40">
    <property type="match status" value="2"/>
</dbReference>
<dbReference type="InterPro" id="IPR004654">
    <property type="entry name" value="ROK_glcA"/>
</dbReference>
<dbReference type="InterPro" id="IPR000600">
    <property type="entry name" value="ROK"/>
</dbReference>
<name>A0ABU1T2T2_9ACTO</name>
<dbReference type="NCBIfam" id="TIGR00744">
    <property type="entry name" value="ROK_glcA_fam"/>
    <property type="match status" value="1"/>
</dbReference>
<keyword evidence="10" id="KW-1185">Reference proteome</keyword>
<evidence type="ECO:0000256" key="6">
    <source>
        <dbReference type="ARBA" id="ARBA00022777"/>
    </source>
</evidence>
<evidence type="ECO:0000256" key="3">
    <source>
        <dbReference type="ARBA" id="ARBA00014701"/>
    </source>
</evidence>
<reference evidence="9 10" key="1">
    <citation type="submission" date="2023-07" db="EMBL/GenBank/DDBJ databases">
        <title>Sequencing the genomes of 1000 actinobacteria strains.</title>
        <authorList>
            <person name="Klenk H.-P."/>
        </authorList>
    </citation>
    <scope>NUCLEOTIDE SEQUENCE [LARGE SCALE GENOMIC DNA]</scope>
    <source>
        <strain evidence="9 10">DSM 15539</strain>
    </source>
</reference>
<dbReference type="CDD" id="cd24061">
    <property type="entry name" value="ASKHA_NBD_ROK_SgGLK-like"/>
    <property type="match status" value="1"/>
</dbReference>
<dbReference type="InterPro" id="IPR049874">
    <property type="entry name" value="ROK_cs"/>
</dbReference>
<comment type="similarity">
    <text evidence="1">Belongs to the ROK (NagC/XylR) family.</text>
</comment>
<organism evidence="9 10">
    <name type="scientific">Arcanobacterium hippocoleae</name>
    <dbReference type="NCBI Taxonomy" id="149017"/>
    <lineage>
        <taxon>Bacteria</taxon>
        <taxon>Bacillati</taxon>
        <taxon>Actinomycetota</taxon>
        <taxon>Actinomycetes</taxon>
        <taxon>Actinomycetales</taxon>
        <taxon>Actinomycetaceae</taxon>
        <taxon>Arcanobacterium</taxon>
    </lineage>
</organism>
<evidence type="ECO:0000256" key="1">
    <source>
        <dbReference type="ARBA" id="ARBA00006479"/>
    </source>
</evidence>
<dbReference type="Proteomes" id="UP001266099">
    <property type="component" value="Unassembled WGS sequence"/>
</dbReference>
<evidence type="ECO:0000256" key="5">
    <source>
        <dbReference type="ARBA" id="ARBA00022741"/>
    </source>
</evidence>
<evidence type="ECO:0000256" key="4">
    <source>
        <dbReference type="ARBA" id="ARBA00022679"/>
    </source>
</evidence>
<evidence type="ECO:0000313" key="9">
    <source>
        <dbReference type="EMBL" id="MDR6939682.1"/>
    </source>
</evidence>
<evidence type="ECO:0000256" key="7">
    <source>
        <dbReference type="ARBA" id="ARBA00022840"/>
    </source>
</evidence>
<proteinExistence type="inferred from homology"/>
<dbReference type="RefSeq" id="WP_309956546.1">
    <property type="nucleotide sequence ID" value="NZ_CP136414.1"/>
</dbReference>
<protein>
    <recommendedName>
        <fullName evidence="3">Glucokinase</fullName>
        <ecNumber evidence="2">2.7.1.2</ecNumber>
    </recommendedName>
    <alternativeName>
        <fullName evidence="8">Glucose kinase</fullName>
    </alternativeName>
</protein>
<dbReference type="EMBL" id="JAVDUJ010000001">
    <property type="protein sequence ID" value="MDR6939682.1"/>
    <property type="molecule type" value="Genomic_DNA"/>
</dbReference>
<gene>
    <name evidence="9" type="ORF">J2S36_001225</name>
</gene>
<dbReference type="InterPro" id="IPR043129">
    <property type="entry name" value="ATPase_NBD"/>
</dbReference>
<dbReference type="EC" id="2.7.1.2" evidence="2"/>
<dbReference type="PANTHER" id="PTHR18964">
    <property type="entry name" value="ROK (REPRESSOR, ORF, KINASE) FAMILY"/>
    <property type="match status" value="1"/>
</dbReference>
<keyword evidence="4 9" id="KW-0808">Transferase</keyword>
<evidence type="ECO:0000256" key="2">
    <source>
        <dbReference type="ARBA" id="ARBA00012323"/>
    </source>
</evidence>
<keyword evidence="5" id="KW-0547">Nucleotide-binding</keyword>
<dbReference type="Pfam" id="PF00480">
    <property type="entry name" value="ROK"/>
    <property type="match status" value="1"/>
</dbReference>
<keyword evidence="7" id="KW-0067">ATP-binding</keyword>
<dbReference type="SUPFAM" id="SSF53067">
    <property type="entry name" value="Actin-like ATPase domain"/>
    <property type="match status" value="1"/>
</dbReference>
<evidence type="ECO:0000256" key="8">
    <source>
        <dbReference type="ARBA" id="ARBA00032386"/>
    </source>
</evidence>
<sequence>MTLSIGIDVGGTKIAGGVVDENGEILEMVRIPTPAKDSQASIDAASEIVNELQTRHDVKAVGIGAPGFINSDRSEVIFAPNVNWRNEPVAAKVAEKTGLPVVLENDANVAAWGEFKFGAAKECSSVVIVTVGTGIGGGIILDGKLIRGSHGFAAEIGHMSLVPDGPLCPCGEYGCWEMYSSGTALVRLAKERAEKSPATAAKLLELVAGDIDAIDGKIIDQAVAAGDSAASDCFAEVGKYLGQGMANLAAALDPEMFVISGGVCNSGDFLLKPVREAFETRVTARSLRPLPEIQLAKLGNLAGLIGAANIALETEYTA</sequence>
<keyword evidence="6" id="KW-0418">Kinase</keyword>